<dbReference type="EMBL" id="CP047591">
    <property type="protein sequence ID" value="QHI73011.1"/>
    <property type="molecule type" value="Genomic_DNA"/>
</dbReference>
<dbReference type="PANTHER" id="PTHR10587">
    <property type="entry name" value="GLYCOSYL TRANSFERASE-RELATED"/>
    <property type="match status" value="1"/>
</dbReference>
<dbReference type="PROSITE" id="PS51677">
    <property type="entry name" value="NODB"/>
    <property type="match status" value="1"/>
</dbReference>
<feature type="domain" description="NodB homology" evidence="1">
    <location>
        <begin position="48"/>
        <end position="237"/>
    </location>
</feature>
<dbReference type="PANTHER" id="PTHR10587:SF125">
    <property type="entry name" value="POLYSACCHARIDE DEACETYLASE YHEN-RELATED"/>
    <property type="match status" value="1"/>
</dbReference>
<dbReference type="GO" id="GO:0005975">
    <property type="term" value="P:carbohydrate metabolic process"/>
    <property type="evidence" value="ECO:0007669"/>
    <property type="project" value="InterPro"/>
</dbReference>
<name>A0A6P1MGY9_9FIRM</name>
<sequence length="248" mass="27622">MESGACSRKSVPAISKTTENKVVKSAVQKEKAATDTAICDKITENDGKVVYLTFDDGSSPNTPQILDILRENKIKATFFFNTSESQTADSIIKEAYDDGHAVGVLTSTGTNYDTIYSSVDNYVKDFEQSYNRIQRVTGKAPSILRFPGGSINAYDKDRYKDLIKEVVRRGMVYFDWNVCADDGSGKMSKESMITNATKLPKKADECIVLMHDNGNDNTCEALNEIIRFYKDNGYSFKKLTANVKPITF</sequence>
<dbReference type="Proteomes" id="UP000463883">
    <property type="component" value="Chromosome"/>
</dbReference>
<dbReference type="SUPFAM" id="SSF88713">
    <property type="entry name" value="Glycoside hydrolase/deacetylase"/>
    <property type="match status" value="1"/>
</dbReference>
<gene>
    <name evidence="2" type="ORF">Ami3637_11880</name>
</gene>
<evidence type="ECO:0000313" key="2">
    <source>
        <dbReference type="EMBL" id="QHI73011.1"/>
    </source>
</evidence>
<dbReference type="CDD" id="cd10944">
    <property type="entry name" value="CE4_SmPgdA_like"/>
    <property type="match status" value="1"/>
</dbReference>
<reference evidence="2 3" key="1">
    <citation type="submission" date="2020-01" db="EMBL/GenBank/DDBJ databases">
        <title>Genomic analysis of Aminipila sp. CBA3637.</title>
        <authorList>
            <person name="Kim Y.B."/>
            <person name="Roh S.W."/>
        </authorList>
    </citation>
    <scope>NUCLEOTIDE SEQUENCE [LARGE SCALE GENOMIC DNA]</scope>
    <source>
        <strain evidence="2 3">CBA3637</strain>
    </source>
</reference>
<organism evidence="2 3">
    <name type="scientific">Aminipila terrae</name>
    <dbReference type="NCBI Taxonomy" id="2697030"/>
    <lineage>
        <taxon>Bacteria</taxon>
        <taxon>Bacillati</taxon>
        <taxon>Bacillota</taxon>
        <taxon>Clostridia</taxon>
        <taxon>Peptostreptococcales</taxon>
        <taxon>Anaerovoracaceae</taxon>
        <taxon>Aminipila</taxon>
    </lineage>
</organism>
<dbReference type="RefSeq" id="WP_162362778.1">
    <property type="nucleotide sequence ID" value="NZ_CP047591.1"/>
</dbReference>
<dbReference type="InterPro" id="IPR011330">
    <property type="entry name" value="Glyco_hydro/deAcase_b/a-brl"/>
</dbReference>
<proteinExistence type="predicted"/>
<dbReference type="Pfam" id="PF01522">
    <property type="entry name" value="Polysacc_deac_1"/>
    <property type="match status" value="1"/>
</dbReference>
<dbReference type="InterPro" id="IPR050248">
    <property type="entry name" value="Polysacc_deacetylase_ArnD"/>
</dbReference>
<dbReference type="KEGG" id="amic:Ami3637_11880"/>
<evidence type="ECO:0000313" key="3">
    <source>
        <dbReference type="Proteomes" id="UP000463883"/>
    </source>
</evidence>
<dbReference type="Gene3D" id="3.20.20.370">
    <property type="entry name" value="Glycoside hydrolase/deacetylase"/>
    <property type="match status" value="1"/>
</dbReference>
<dbReference type="InterPro" id="IPR002509">
    <property type="entry name" value="NODB_dom"/>
</dbReference>
<accession>A0A6P1MGY9</accession>
<evidence type="ECO:0000259" key="1">
    <source>
        <dbReference type="PROSITE" id="PS51677"/>
    </source>
</evidence>
<keyword evidence="3" id="KW-1185">Reference proteome</keyword>
<protein>
    <submittedName>
        <fullName evidence="2">Polysaccharide deacetylase family protein</fullName>
    </submittedName>
</protein>
<dbReference type="AlphaFoldDB" id="A0A6P1MGY9"/>
<dbReference type="GO" id="GO:0016810">
    <property type="term" value="F:hydrolase activity, acting on carbon-nitrogen (but not peptide) bonds"/>
    <property type="evidence" value="ECO:0007669"/>
    <property type="project" value="InterPro"/>
</dbReference>